<dbReference type="Gene3D" id="3.30.160.60">
    <property type="entry name" value="Classic Zinc Finger"/>
    <property type="match status" value="1"/>
</dbReference>
<keyword evidence="4" id="KW-1133">Transmembrane helix</keyword>
<dbReference type="Pfam" id="PF00643">
    <property type="entry name" value="zf-B_box"/>
    <property type="match status" value="1"/>
</dbReference>
<dbReference type="SMART" id="SM00336">
    <property type="entry name" value="BBOX"/>
    <property type="match status" value="1"/>
</dbReference>
<feature type="binding site" evidence="6">
    <location>
        <position position="1129"/>
    </location>
    <ligand>
        <name>Zn(2+)</name>
        <dbReference type="ChEBI" id="CHEBI:29105"/>
    </ligand>
</feature>
<proteinExistence type="inferred from homology"/>
<evidence type="ECO:0000313" key="8">
    <source>
        <dbReference type="EMBL" id="EKC31265.1"/>
    </source>
</evidence>
<dbReference type="PROSITE" id="PS50119">
    <property type="entry name" value="ZF_BBOX"/>
    <property type="match status" value="2"/>
</dbReference>
<dbReference type="CDD" id="cd19756">
    <property type="entry name" value="Bbox2"/>
    <property type="match status" value="1"/>
</dbReference>
<comment type="subcellular location">
    <subcellularLocation>
        <location evidence="1">Membrane</location>
        <topology evidence="1">Multi-pass membrane protein</topology>
    </subcellularLocation>
</comment>
<dbReference type="GO" id="GO:0016020">
    <property type="term" value="C:membrane"/>
    <property type="evidence" value="ECO:0007669"/>
    <property type="project" value="UniProtKB-SubCell"/>
</dbReference>
<gene>
    <name evidence="8" type="ORF">CGI_10006465</name>
</gene>
<feature type="domain" description="B box-type" evidence="7">
    <location>
        <begin position="62"/>
        <end position="99"/>
    </location>
</feature>
<accession>K1QQV7</accession>
<evidence type="ECO:0000256" key="5">
    <source>
        <dbReference type="ARBA" id="ARBA00023136"/>
    </source>
</evidence>
<dbReference type="SUPFAM" id="SSF63829">
    <property type="entry name" value="Calcium-dependent phosphotriesterase"/>
    <property type="match status" value="1"/>
</dbReference>
<dbReference type="PANTHER" id="PTHR20855">
    <property type="entry name" value="ADIPOR/PROGESTIN RECEPTOR-RELATED"/>
    <property type="match status" value="1"/>
</dbReference>
<name>K1QQV7_MAGGI</name>
<dbReference type="InterPro" id="IPR004254">
    <property type="entry name" value="AdipoR/HlyIII-related"/>
</dbReference>
<dbReference type="HOGENOM" id="CLU_007742_2_0_1"/>
<dbReference type="InParanoid" id="K1QQV7"/>
<keyword evidence="3" id="KW-0812">Transmembrane</keyword>
<keyword evidence="8" id="KW-0675">Receptor</keyword>
<reference evidence="8" key="1">
    <citation type="journal article" date="2012" name="Nature">
        <title>The oyster genome reveals stress adaptation and complexity of shell formation.</title>
        <authorList>
            <person name="Zhang G."/>
            <person name="Fang X."/>
            <person name="Guo X."/>
            <person name="Li L."/>
            <person name="Luo R."/>
            <person name="Xu F."/>
            <person name="Yang P."/>
            <person name="Zhang L."/>
            <person name="Wang X."/>
            <person name="Qi H."/>
            <person name="Xiong Z."/>
            <person name="Que H."/>
            <person name="Xie Y."/>
            <person name="Holland P.W."/>
            <person name="Paps J."/>
            <person name="Zhu Y."/>
            <person name="Wu F."/>
            <person name="Chen Y."/>
            <person name="Wang J."/>
            <person name="Peng C."/>
            <person name="Meng J."/>
            <person name="Yang L."/>
            <person name="Liu J."/>
            <person name="Wen B."/>
            <person name="Zhang N."/>
            <person name="Huang Z."/>
            <person name="Zhu Q."/>
            <person name="Feng Y."/>
            <person name="Mount A."/>
            <person name="Hedgecock D."/>
            <person name="Xu Z."/>
            <person name="Liu Y."/>
            <person name="Domazet-Loso T."/>
            <person name="Du Y."/>
            <person name="Sun X."/>
            <person name="Zhang S."/>
            <person name="Liu B."/>
            <person name="Cheng P."/>
            <person name="Jiang X."/>
            <person name="Li J."/>
            <person name="Fan D."/>
            <person name="Wang W."/>
            <person name="Fu W."/>
            <person name="Wang T."/>
            <person name="Wang B."/>
            <person name="Zhang J."/>
            <person name="Peng Z."/>
            <person name="Li Y."/>
            <person name="Li N."/>
            <person name="Wang J."/>
            <person name="Chen M."/>
            <person name="He Y."/>
            <person name="Tan F."/>
            <person name="Song X."/>
            <person name="Zheng Q."/>
            <person name="Huang R."/>
            <person name="Yang H."/>
            <person name="Du X."/>
            <person name="Chen L."/>
            <person name="Yang M."/>
            <person name="Gaffney P.M."/>
            <person name="Wang S."/>
            <person name="Luo L."/>
            <person name="She Z."/>
            <person name="Ming Y."/>
            <person name="Huang W."/>
            <person name="Zhang S."/>
            <person name="Huang B."/>
            <person name="Zhang Y."/>
            <person name="Qu T."/>
            <person name="Ni P."/>
            <person name="Miao G."/>
            <person name="Wang J."/>
            <person name="Wang Q."/>
            <person name="Steinberg C.E."/>
            <person name="Wang H."/>
            <person name="Li N."/>
            <person name="Qian L."/>
            <person name="Zhang G."/>
            <person name="Li Y."/>
            <person name="Yang H."/>
            <person name="Liu X."/>
            <person name="Wang J."/>
            <person name="Yin Y."/>
            <person name="Wang J."/>
        </authorList>
    </citation>
    <scope>NUCLEOTIDE SEQUENCE [LARGE SCALE GENOMIC DNA]</scope>
    <source>
        <strain evidence="8">05x7-T-G4-1.051#20</strain>
    </source>
</reference>
<comment type="similarity">
    <text evidence="2">Belongs to the ADIPOR family.</text>
</comment>
<dbReference type="EMBL" id="JH818508">
    <property type="protein sequence ID" value="EKC31265.1"/>
    <property type="molecule type" value="Genomic_DNA"/>
</dbReference>
<dbReference type="Pfam" id="PF03006">
    <property type="entry name" value="HlyIII"/>
    <property type="match status" value="1"/>
</dbReference>
<dbReference type="Gene3D" id="2.120.10.30">
    <property type="entry name" value="TolB, C-terminal domain"/>
    <property type="match status" value="2"/>
</dbReference>
<dbReference type="GO" id="GO:0038023">
    <property type="term" value="F:signaling receptor activity"/>
    <property type="evidence" value="ECO:0007669"/>
    <property type="project" value="TreeGrafter"/>
</dbReference>
<keyword evidence="6" id="KW-0862">Zinc</keyword>
<dbReference type="SUPFAM" id="SSF50960">
    <property type="entry name" value="TolB, C-terminal domain"/>
    <property type="match status" value="1"/>
</dbReference>
<evidence type="ECO:0000256" key="3">
    <source>
        <dbReference type="ARBA" id="ARBA00022692"/>
    </source>
</evidence>
<evidence type="ECO:0000256" key="4">
    <source>
        <dbReference type="ARBA" id="ARBA00022989"/>
    </source>
</evidence>
<dbReference type="AlphaFoldDB" id="K1QQV7"/>
<feature type="domain" description="B box-type" evidence="7">
    <location>
        <begin position="8"/>
        <end position="53"/>
    </location>
</feature>
<dbReference type="PANTHER" id="PTHR20855:SF92">
    <property type="entry name" value="PROGESTIN AND ADIPOQ RECEPTOR FAMILY MEMBER 3-LIKE"/>
    <property type="match status" value="1"/>
</dbReference>
<evidence type="ECO:0000256" key="2">
    <source>
        <dbReference type="ARBA" id="ARBA00007018"/>
    </source>
</evidence>
<dbReference type="GO" id="GO:0008270">
    <property type="term" value="F:zinc ion binding"/>
    <property type="evidence" value="ECO:0007669"/>
    <property type="project" value="InterPro"/>
</dbReference>
<protein>
    <submittedName>
        <fullName evidence="8">Membrane progestin receptor beta</fullName>
    </submittedName>
</protein>
<feature type="binding site" evidence="6">
    <location>
        <position position="1125"/>
    </location>
    <ligand>
        <name>Zn(2+)</name>
        <dbReference type="ChEBI" id="CHEBI:29105"/>
    </ligand>
</feature>
<dbReference type="InterPro" id="IPR000315">
    <property type="entry name" value="Znf_B-box"/>
</dbReference>
<sequence length="1203" mass="136081">MDRRTWAQDVLRCHLCETPGPPMYCDICHTHLCKACVGEHLSDESKDHKVVTFKKRGFPPECSQHSKKLCELFCEQCNTPICVHCVSSGEHLGHKQVEILKTLQSKKDVLQRDLDDLEKLIYPKYQEIVSNIPVQKAELHKNSKKLTTALDKHGEDLHREIDIAIKKLKSDVDEMESKHLVVLDKQENDLKCSIAEIEQSIADLKKSLNSNDISLVSTYQSRVAEFRIMPPKLTVSLPRFIPQIINKEQIYQQIGSLSALSIKTKEHDYAMDSPGAESSPPGRPLINVPRIITDINTNYGESNRLRGVSCLSDDEVWTCGEDNMMRLYNIHSKLVKSIKTKSRNRPDDISVTQSGELVYTDPSDRTVNIVKNTQIQTVIRLRGWVPLFVCSTSSGDLLVVMITYDKRQTKVMRLSGSTEKQTIQYNDKGQPLYSSDFSDQIIYPKHISENNNLDICVADFKAGAVVVVNQAGKLRFIYTGPPSISKKSLKPVGITTDSQSRILTADRNNDFIHILDQDGQFLRYIDNCDLKLPYGLCVDTRDNLFVPERDTGSGDTGPDIARSHLSKQKKDSTGAESSPLDSPLIDVPRIITYINTVYGESDKLHSVSLLSDDELWMRGEDNMLKLYNLQGKLVKSIQTKSGEIPWDIAVTQIGELVYTDANDRTVNIVKNMQIQTVIRLQGWRPLNVCSTSSGDLLVVTLSNDKKQTKVMRFSGSAEKQTIQYNEKGQPLYSSEFSDHNNYPKHICENNNRDICVADFRAGAVVVVNQAGKLRFTYNGPPSISKKSLKPVGITTDSKSRILTADRDSDFIHILDQDGQFLRYIDNCDLKLPYGLCVDTRDNLFVPERDTDKEQAVQMGKKDLLYLLRTHLQTPLKSQPTLSYHQVNALYREPGILSGYRSSGHGLLYYLASVFQIHNETVNIWTHLLAFLLVLYRWLNLSADPSFDPAFHPVLSAFSLCCLAYTFCSTMAHTFHSKSPETHYLCFQVDYAGIGFYTLGCSIYVFHASCHHPYTDVLGAYYLPFVVLMSAAGFLCCCIAKLKYSRPYPFRRKLWQLFSFGTQTVLVFSLVLPRYVNCLRHPKCQLTSLNHHSYVVGFITSSDFFFSSHLPDKLVPGKVDIIGQGHQIFHVLCTIGTLLQFDVITWDVRHYATPNMAPDPVAISIAMFSYFVLVLCILFILRPFVVKRVKKDLAMQTHIDSKGK</sequence>
<feature type="binding site" evidence="6">
    <location>
        <position position="972"/>
    </location>
    <ligand>
        <name>Zn(2+)</name>
        <dbReference type="ChEBI" id="CHEBI:29105"/>
    </ligand>
</feature>
<evidence type="ECO:0000256" key="1">
    <source>
        <dbReference type="ARBA" id="ARBA00004141"/>
    </source>
</evidence>
<evidence type="ECO:0000259" key="7">
    <source>
        <dbReference type="PROSITE" id="PS50119"/>
    </source>
</evidence>
<dbReference type="SUPFAM" id="SSF57845">
    <property type="entry name" value="B-box zinc-binding domain"/>
    <property type="match status" value="1"/>
</dbReference>
<keyword evidence="6" id="KW-0479">Metal-binding</keyword>
<keyword evidence="5" id="KW-0472">Membrane</keyword>
<organism evidence="8">
    <name type="scientific">Magallana gigas</name>
    <name type="common">Pacific oyster</name>
    <name type="synonym">Crassostrea gigas</name>
    <dbReference type="NCBI Taxonomy" id="29159"/>
    <lineage>
        <taxon>Eukaryota</taxon>
        <taxon>Metazoa</taxon>
        <taxon>Spiralia</taxon>
        <taxon>Lophotrochozoa</taxon>
        <taxon>Mollusca</taxon>
        <taxon>Bivalvia</taxon>
        <taxon>Autobranchia</taxon>
        <taxon>Pteriomorphia</taxon>
        <taxon>Ostreida</taxon>
        <taxon>Ostreoidea</taxon>
        <taxon>Ostreidae</taxon>
        <taxon>Magallana</taxon>
    </lineage>
</organism>
<evidence type="ECO:0000256" key="6">
    <source>
        <dbReference type="PIRSR" id="PIRSR604254-1"/>
    </source>
</evidence>
<dbReference type="SUPFAM" id="SSF101898">
    <property type="entry name" value="NHL repeat"/>
    <property type="match status" value="1"/>
</dbReference>
<dbReference type="InterPro" id="IPR011042">
    <property type="entry name" value="6-blade_b-propeller_TolB-like"/>
</dbReference>